<dbReference type="InterPro" id="IPR015424">
    <property type="entry name" value="PyrdxlP-dep_Trfase"/>
</dbReference>
<protein>
    <submittedName>
        <fullName evidence="1">Aminotransferase class I/II-fold pyridoxal phosphate-dependent enzyme</fullName>
    </submittedName>
</protein>
<organism evidence="1 2">
    <name type="scientific">Dasania phycosphaerae</name>
    <dbReference type="NCBI Taxonomy" id="2950436"/>
    <lineage>
        <taxon>Bacteria</taxon>
        <taxon>Pseudomonadati</taxon>
        <taxon>Pseudomonadota</taxon>
        <taxon>Gammaproteobacteria</taxon>
        <taxon>Cellvibrionales</taxon>
        <taxon>Spongiibacteraceae</taxon>
        <taxon>Dasania</taxon>
    </lineage>
</organism>
<keyword evidence="2" id="KW-1185">Reference proteome</keyword>
<dbReference type="AlphaFoldDB" id="A0A9J6RGM9"/>
<dbReference type="Gene3D" id="3.90.1150.10">
    <property type="entry name" value="Aspartate Aminotransferase, domain 1"/>
    <property type="match status" value="1"/>
</dbReference>
<evidence type="ECO:0000313" key="1">
    <source>
        <dbReference type="EMBL" id="MCZ0863603.1"/>
    </source>
</evidence>
<dbReference type="EMBL" id="JAPTGG010000001">
    <property type="protein sequence ID" value="MCZ0863603.1"/>
    <property type="molecule type" value="Genomic_DNA"/>
</dbReference>
<dbReference type="InterPro" id="IPR015422">
    <property type="entry name" value="PyrdxlP-dep_Trfase_small"/>
</dbReference>
<dbReference type="CDD" id="cd00609">
    <property type="entry name" value="AAT_like"/>
    <property type="match status" value="1"/>
</dbReference>
<dbReference type="InterPro" id="IPR015421">
    <property type="entry name" value="PyrdxlP-dep_Trfase_major"/>
</dbReference>
<dbReference type="GO" id="GO:0004069">
    <property type="term" value="F:L-aspartate:2-oxoglutarate aminotransferase activity"/>
    <property type="evidence" value="ECO:0007669"/>
    <property type="project" value="InterPro"/>
</dbReference>
<keyword evidence="1" id="KW-0032">Aminotransferase</keyword>
<dbReference type="PANTHER" id="PTHR43799:SF1">
    <property type="entry name" value="ASPARTATE AMINOTRANSFERASE"/>
    <property type="match status" value="1"/>
</dbReference>
<evidence type="ECO:0000313" key="2">
    <source>
        <dbReference type="Proteomes" id="UP001069090"/>
    </source>
</evidence>
<accession>A0A9J6RGM9</accession>
<dbReference type="RefSeq" id="WP_258329751.1">
    <property type="nucleotide sequence ID" value="NZ_JAPTGG010000001.1"/>
</dbReference>
<dbReference type="Gene3D" id="3.40.640.10">
    <property type="entry name" value="Type I PLP-dependent aspartate aminotransferase-like (Major domain)"/>
    <property type="match status" value="1"/>
</dbReference>
<reference evidence="1 2" key="1">
    <citation type="submission" date="2022-12" db="EMBL/GenBank/DDBJ databases">
        <title>Dasania phycosphaerae sp. nov., isolated from particulate material of the south coast of Korea.</title>
        <authorList>
            <person name="Jiang Y."/>
        </authorList>
    </citation>
    <scope>NUCLEOTIDE SEQUENCE [LARGE SCALE GENOMIC DNA]</scope>
    <source>
        <strain evidence="1 2">GY-19</strain>
    </source>
</reference>
<dbReference type="PANTHER" id="PTHR43799">
    <property type="entry name" value="AMINOTRANSFERASE, PUTATIVE-RELATED"/>
    <property type="match status" value="1"/>
</dbReference>
<dbReference type="Pfam" id="PF12897">
    <property type="entry name" value="Asp_aminotransf"/>
    <property type="match status" value="1"/>
</dbReference>
<dbReference type="SUPFAM" id="SSF53383">
    <property type="entry name" value="PLP-dependent transferases"/>
    <property type="match status" value="1"/>
</dbReference>
<name>A0A9J6RGM9_9GAMM</name>
<dbReference type="Proteomes" id="UP001069090">
    <property type="component" value="Unassembled WGS sequence"/>
</dbReference>
<comment type="caution">
    <text evidence="1">The sequence shown here is derived from an EMBL/GenBank/DDBJ whole genome shotgun (WGS) entry which is preliminary data.</text>
</comment>
<sequence>MRLSQAAPQQLRELEQSLSEQYQAFQTAKLNLDLTRGKPSAEQLSLSNELDGILNGDYRDSSGTDLRNYGGLDGLPEAKQLFADMLGVSAEDILVGGNGSLPMMYFSLQTALSQGLAGKDSAWNLQGPVKFLAPVPGYDRHFTACQHLGIELIPVAMNEHGPDMDQVEALVQADPSIKGIWCVPRFSNPTGIVYSDEVVARMAKLGHIAGEHFRIFWDNAYAVHSLDDNAPALANLFELCKSAGTEDSVLIFGSTSKITFAGAGVGFMAASANNLNALKDALGFSTIGPDKVNQYRHVKFLKDQATLTAHMQKHAAIMKPRFDAVLEQLNAELADGDIASWTAPQGGYFISLDTRPGLAKQVIQLAADAGVKLTPAGATFPYGKDPEDRNIRIAPSFPSIEDLKQATAVFITCLKLATVRQALAQQ</sequence>
<proteinExistence type="predicted"/>
<keyword evidence="1" id="KW-0808">Transferase</keyword>
<dbReference type="InterPro" id="IPR024551">
    <property type="entry name" value="AspAT_Ic"/>
</dbReference>
<gene>
    <name evidence="1" type="ORF">O0V09_00220</name>
</gene>